<keyword evidence="3" id="KW-1185">Reference proteome</keyword>
<evidence type="ECO:0008006" key="4">
    <source>
        <dbReference type="Google" id="ProtNLM"/>
    </source>
</evidence>
<evidence type="ECO:0000313" key="2">
    <source>
        <dbReference type="EMBL" id="GFO28467.1"/>
    </source>
</evidence>
<feature type="chain" id="PRO_5043416493" description="DUF19 domain-containing protein" evidence="1">
    <location>
        <begin position="30"/>
        <end position="214"/>
    </location>
</feature>
<reference evidence="2 3" key="1">
    <citation type="journal article" date="2021" name="Elife">
        <title>Chloroplast acquisition without the gene transfer in kleptoplastic sea slugs, Plakobranchus ocellatus.</title>
        <authorList>
            <person name="Maeda T."/>
            <person name="Takahashi S."/>
            <person name="Yoshida T."/>
            <person name="Shimamura S."/>
            <person name="Takaki Y."/>
            <person name="Nagai Y."/>
            <person name="Toyoda A."/>
            <person name="Suzuki Y."/>
            <person name="Arimoto A."/>
            <person name="Ishii H."/>
            <person name="Satoh N."/>
            <person name="Nishiyama T."/>
            <person name="Hasebe M."/>
            <person name="Maruyama T."/>
            <person name="Minagawa J."/>
            <person name="Obokata J."/>
            <person name="Shigenobu S."/>
        </authorList>
    </citation>
    <scope>NUCLEOTIDE SEQUENCE [LARGE SCALE GENOMIC DNA]</scope>
</reference>
<protein>
    <recommendedName>
        <fullName evidence="4">DUF19 domain-containing protein</fullName>
    </recommendedName>
</protein>
<dbReference type="AlphaFoldDB" id="A0AAV4CA88"/>
<proteinExistence type="predicted"/>
<evidence type="ECO:0000256" key="1">
    <source>
        <dbReference type="SAM" id="SignalP"/>
    </source>
</evidence>
<dbReference type="Proteomes" id="UP000735302">
    <property type="component" value="Unassembled WGS sequence"/>
</dbReference>
<feature type="non-terminal residue" evidence="2">
    <location>
        <position position="214"/>
    </location>
</feature>
<comment type="caution">
    <text evidence="2">The sequence shown here is derived from an EMBL/GenBank/DDBJ whole genome shotgun (WGS) entry which is preliminary data.</text>
</comment>
<feature type="signal peptide" evidence="1">
    <location>
        <begin position="1"/>
        <end position="29"/>
    </location>
</feature>
<gene>
    <name evidence="2" type="ORF">PoB_005497200</name>
</gene>
<evidence type="ECO:0000313" key="3">
    <source>
        <dbReference type="Proteomes" id="UP000735302"/>
    </source>
</evidence>
<name>A0AAV4CA88_9GAST</name>
<organism evidence="2 3">
    <name type="scientific">Plakobranchus ocellatus</name>
    <dbReference type="NCBI Taxonomy" id="259542"/>
    <lineage>
        <taxon>Eukaryota</taxon>
        <taxon>Metazoa</taxon>
        <taxon>Spiralia</taxon>
        <taxon>Lophotrochozoa</taxon>
        <taxon>Mollusca</taxon>
        <taxon>Gastropoda</taxon>
        <taxon>Heterobranchia</taxon>
        <taxon>Euthyneura</taxon>
        <taxon>Panpulmonata</taxon>
        <taxon>Sacoglossa</taxon>
        <taxon>Placobranchoidea</taxon>
        <taxon>Plakobranchidae</taxon>
        <taxon>Plakobranchus</taxon>
    </lineage>
</organism>
<sequence>MWKFSPLVTYSLFLAGLSASFLASNSVEASSKSCTQLTACENILEGKIQRIINDDALTMPYYAMEILNQFCGAASRMINCHVVHMEDCNSSIGKERALIDKLILYRICFLRDRQLLRHLWQTQCAENYNLQGKLQIEFDKCLANFTATVDAMLPAAPRIDLKDYQKNRYMYLLRVCFVNRTKQLCGDEMGNFIRDIWYTGDILPRELALLGRRK</sequence>
<keyword evidence="1" id="KW-0732">Signal</keyword>
<dbReference type="EMBL" id="BLXT01006043">
    <property type="protein sequence ID" value="GFO28467.1"/>
    <property type="molecule type" value="Genomic_DNA"/>
</dbReference>
<accession>A0AAV4CA88</accession>